<dbReference type="Proteomes" id="UP000663722">
    <property type="component" value="Chromosome"/>
</dbReference>
<accession>A0A975GN12</accession>
<evidence type="ECO:0000313" key="1">
    <source>
        <dbReference type="EMBL" id="QTA87269.1"/>
    </source>
</evidence>
<dbReference type="KEGG" id="dmm:dnm_032990"/>
<dbReference type="AlphaFoldDB" id="A0A975GN12"/>
<dbReference type="EMBL" id="CP061800">
    <property type="protein sequence ID" value="QTA87269.1"/>
    <property type="molecule type" value="Genomic_DNA"/>
</dbReference>
<reference evidence="1" key="1">
    <citation type="journal article" date="2021" name="Microb. Physiol.">
        <title>Proteogenomic Insights into the Physiology of Marine, Sulfate-Reducing, Filamentous Desulfonema limicola and Desulfonema magnum.</title>
        <authorList>
            <person name="Schnaars V."/>
            <person name="Wohlbrand L."/>
            <person name="Scheve S."/>
            <person name="Hinrichs C."/>
            <person name="Reinhardt R."/>
            <person name="Rabus R."/>
        </authorList>
    </citation>
    <scope>NUCLEOTIDE SEQUENCE</scope>
    <source>
        <strain evidence="1">4be13</strain>
    </source>
</reference>
<organism evidence="1 2">
    <name type="scientific">Desulfonema magnum</name>
    <dbReference type="NCBI Taxonomy" id="45655"/>
    <lineage>
        <taxon>Bacteria</taxon>
        <taxon>Pseudomonadati</taxon>
        <taxon>Thermodesulfobacteriota</taxon>
        <taxon>Desulfobacteria</taxon>
        <taxon>Desulfobacterales</taxon>
        <taxon>Desulfococcaceae</taxon>
        <taxon>Desulfonema</taxon>
    </lineage>
</organism>
<proteinExistence type="predicted"/>
<evidence type="ECO:0000313" key="2">
    <source>
        <dbReference type="Proteomes" id="UP000663722"/>
    </source>
</evidence>
<keyword evidence="2" id="KW-1185">Reference proteome</keyword>
<protein>
    <submittedName>
        <fullName evidence="1">Uncharacterized protein</fullName>
    </submittedName>
</protein>
<name>A0A975GN12_9BACT</name>
<sequence length="44" mass="5158">MEYPVNPGIRCHIDRPPQNPLQSDIFIIYQDKIKGFSADNRRDV</sequence>
<gene>
    <name evidence="1" type="ORF">dnm_032990</name>
</gene>